<evidence type="ECO:0000313" key="9">
    <source>
        <dbReference type="Proteomes" id="UP000000822"/>
    </source>
</evidence>
<evidence type="ECO:0000256" key="2">
    <source>
        <dbReference type="ARBA" id="ARBA00022692"/>
    </source>
</evidence>
<dbReference type="HOGENOM" id="CLU_004534_2_0_9"/>
<evidence type="ECO:0000256" key="4">
    <source>
        <dbReference type="ARBA" id="ARBA00023136"/>
    </source>
</evidence>
<feature type="coiled-coil region" evidence="5">
    <location>
        <begin position="354"/>
        <end position="399"/>
    </location>
</feature>
<feature type="domain" description="ABC-2 type transporter transmembrane" evidence="7">
    <location>
        <begin position="362"/>
        <end position="696"/>
    </location>
</feature>
<gene>
    <name evidence="8" type="ordered locus">OB2735</name>
</gene>
<dbReference type="Proteomes" id="UP000000822">
    <property type="component" value="Chromosome"/>
</dbReference>
<evidence type="ECO:0000259" key="7">
    <source>
        <dbReference type="Pfam" id="PF12698"/>
    </source>
</evidence>
<dbReference type="PANTHER" id="PTHR43077">
    <property type="entry name" value="TRANSPORT PERMEASE YVFS-RELATED"/>
    <property type="match status" value="1"/>
</dbReference>
<organism evidence="8 9">
    <name type="scientific">Oceanobacillus iheyensis (strain DSM 14371 / CIP 107618 / JCM 11309 / KCTC 3954 / HTE831)</name>
    <dbReference type="NCBI Taxonomy" id="221109"/>
    <lineage>
        <taxon>Bacteria</taxon>
        <taxon>Bacillati</taxon>
        <taxon>Bacillota</taxon>
        <taxon>Bacilli</taxon>
        <taxon>Bacillales</taxon>
        <taxon>Bacillaceae</taxon>
        <taxon>Oceanobacillus</taxon>
    </lineage>
</organism>
<dbReference type="InterPro" id="IPR017501">
    <property type="entry name" value="Phage_infect_YhgE_C"/>
</dbReference>
<sequence>MRNIWNIFSTDVRKTGTNWIALIILGGLLILPSLYAWLNIKAAWDPYSQVDEVPVGIVNEDIGAEVRGEKIHIGDELISTLKEDNSMNWQFDDREGAMKHIENGDYYAVIIIPEDFSKKLGTVTTGNPEKANVEYYVNEKVNAITPQMTNRGASTIVENVSSQFVSTVNGVIFDLFNQIGVQLENDLPDIERFEEYLFNVEASLPEIEELLSSTLADAENAANLINEAQGLIPRVEVTTNDGLTTIDDTISFLHDAEDRLNEMAPQIQQDLETIQEVTQSTNDFLQDVQDSTIDIGNGNDIAQQVDTQIEDGLERLTTIEDALTQVQEQLDPEQPEYEQIQHSLDQIVSLRETLETVQADAKEINTVMQNAQDEVSTLLDDLKERAQTVNEQVDAFVVEYNDTIEPTVRQTVDEALGTLQQARGILVDIQTTIPEVESILASTDGNLQEGTDTINTVLGEFPYVSTKVNELADRIREIQDEADLQEIIELLQNDPEAEQSFFQEPVTVDETEIFPIANYGAGMTPFYTVLAIWVGGLLLISLLSTEVHHVSNFTLRQEYFGKLMTFLVIGIIQTIIITFGDIFILGVEMAHPLWFIVFGLFISFMFITIIYTLVSVFGDVGKAMVIVFLVLQIAGSGGTYPAMLLPEFFQAINPFLPFTYAIDLLREAVGGIIWSKAIKDMLVLALFGFIFFALGAFFKQPINKHTRKLAKKSRESGLFH</sequence>
<dbReference type="NCBIfam" id="TIGR03061">
    <property type="entry name" value="pip_yhgE_Nterm"/>
    <property type="match status" value="1"/>
</dbReference>
<keyword evidence="2 6" id="KW-0812">Transmembrane</keyword>
<dbReference type="KEGG" id="oih:OB2735"/>
<dbReference type="EMBL" id="BA000028">
    <property type="protein sequence ID" value="BAC14691.1"/>
    <property type="molecule type" value="Genomic_DNA"/>
</dbReference>
<evidence type="ECO:0000256" key="1">
    <source>
        <dbReference type="ARBA" id="ARBA00004141"/>
    </source>
</evidence>
<evidence type="ECO:0000256" key="3">
    <source>
        <dbReference type="ARBA" id="ARBA00022989"/>
    </source>
</evidence>
<dbReference type="Gene3D" id="3.40.1710.10">
    <property type="entry name" value="abc type-2 transporter like domain"/>
    <property type="match status" value="1"/>
</dbReference>
<dbReference type="SUPFAM" id="SSF58104">
    <property type="entry name" value="Methyl-accepting chemotaxis protein (MCP) signaling domain"/>
    <property type="match status" value="1"/>
</dbReference>
<feature type="transmembrane region" description="Helical" evidence="6">
    <location>
        <begin position="681"/>
        <end position="698"/>
    </location>
</feature>
<dbReference type="NCBIfam" id="TIGR03062">
    <property type="entry name" value="pip_yhgE_Cterm"/>
    <property type="match status" value="1"/>
</dbReference>
<dbReference type="eggNOG" id="COG1511">
    <property type="taxonomic scope" value="Bacteria"/>
</dbReference>
<evidence type="ECO:0000256" key="6">
    <source>
        <dbReference type="SAM" id="Phobius"/>
    </source>
</evidence>
<name>Q8EMV5_OCEIH</name>
<feature type="transmembrane region" description="Helical" evidence="6">
    <location>
        <begin position="593"/>
        <end position="617"/>
    </location>
</feature>
<proteinExistence type="predicted"/>
<dbReference type="Gene3D" id="1.10.287.2610">
    <property type="match status" value="1"/>
</dbReference>
<accession>Q8EMV5</accession>
<dbReference type="GO" id="GO:0016020">
    <property type="term" value="C:membrane"/>
    <property type="evidence" value="ECO:0007669"/>
    <property type="project" value="UniProtKB-SubCell"/>
</dbReference>
<dbReference type="PhylomeDB" id="Q8EMV5"/>
<dbReference type="InterPro" id="IPR013525">
    <property type="entry name" value="ABC2_TM"/>
</dbReference>
<dbReference type="PANTHER" id="PTHR43077:SF10">
    <property type="entry name" value="TRANSPORT PERMEASE PROTEIN"/>
    <property type="match status" value="1"/>
</dbReference>
<keyword evidence="5" id="KW-0175">Coiled coil</keyword>
<reference evidence="8 9" key="1">
    <citation type="journal article" date="2001" name="FEMS Microbiol. Lett.">
        <title>Oceanobacillus iheyensis gen. nov., sp. nov., a deep-sea extremely halotolerant and alkaliphilic species isolated from a depth of 1050 m on the Iheya Ridge.</title>
        <authorList>
            <person name="Lu J."/>
            <person name="Nogi Y."/>
            <person name="Takami H."/>
        </authorList>
    </citation>
    <scope>NUCLEOTIDE SEQUENCE [LARGE SCALE GENOMIC DNA]</scope>
    <source>
        <strain evidence="9">DSM 14371 / CIP 107618 / JCM 11309 / KCTC 3954 / HTE831</strain>
    </source>
</reference>
<dbReference type="InterPro" id="IPR051328">
    <property type="entry name" value="T7SS_ABC-Transporter"/>
</dbReference>
<evidence type="ECO:0000313" key="8">
    <source>
        <dbReference type="EMBL" id="BAC14691.1"/>
    </source>
</evidence>
<dbReference type="STRING" id="221109.gene:10734987"/>
<protein>
    <submittedName>
        <fullName evidence="8">Phage infection protein</fullName>
    </submittedName>
</protein>
<feature type="transmembrane region" description="Helical" evidence="6">
    <location>
        <begin position="563"/>
        <end position="586"/>
    </location>
</feature>
<keyword evidence="9" id="KW-1185">Reference proteome</keyword>
<comment type="subcellular location">
    <subcellularLocation>
        <location evidence="1">Membrane</location>
        <topology evidence="1">Multi-pass membrane protein</topology>
    </subcellularLocation>
</comment>
<dbReference type="GO" id="GO:0140359">
    <property type="term" value="F:ABC-type transporter activity"/>
    <property type="evidence" value="ECO:0007669"/>
    <property type="project" value="InterPro"/>
</dbReference>
<feature type="transmembrane region" description="Helical" evidence="6">
    <location>
        <begin position="20"/>
        <end position="38"/>
    </location>
</feature>
<dbReference type="Pfam" id="PF12698">
    <property type="entry name" value="ABC2_membrane_3"/>
    <property type="match status" value="2"/>
</dbReference>
<feature type="transmembrane region" description="Helical" evidence="6">
    <location>
        <begin position="623"/>
        <end position="643"/>
    </location>
</feature>
<feature type="transmembrane region" description="Helical" evidence="6">
    <location>
        <begin position="526"/>
        <end position="543"/>
    </location>
</feature>
<feature type="domain" description="ABC-2 type transporter transmembrane" evidence="7">
    <location>
        <begin position="23"/>
        <end position="156"/>
    </location>
</feature>
<keyword evidence="4 6" id="KW-0472">Membrane</keyword>
<evidence type="ECO:0000256" key="5">
    <source>
        <dbReference type="SAM" id="Coils"/>
    </source>
</evidence>
<keyword evidence="3 6" id="KW-1133">Transmembrane helix</keyword>
<dbReference type="RefSeq" id="WP_011067129.1">
    <property type="nucleotide sequence ID" value="NC_004193.1"/>
</dbReference>
<dbReference type="AlphaFoldDB" id="Q8EMV5"/>
<reference evidence="8 9" key="2">
    <citation type="journal article" date="2002" name="Nucleic Acids Res.">
        <title>Genome sequence of Oceanobacillus iheyensis isolated from the Iheya Ridge and its unexpected adaptive capabilities to extreme environments.</title>
        <authorList>
            <person name="Takami H."/>
            <person name="Takaki Y."/>
            <person name="Uchiyama I."/>
        </authorList>
    </citation>
    <scope>NUCLEOTIDE SEQUENCE [LARGE SCALE GENOMIC DNA]</scope>
    <source>
        <strain evidence="9">DSM 14371 / CIP 107618 / JCM 11309 / KCTC 3954 / HTE831</strain>
    </source>
</reference>
<dbReference type="InterPro" id="IPR017500">
    <property type="entry name" value="Phage_infect_YhgE_N"/>
</dbReference>